<dbReference type="InterPro" id="IPR027417">
    <property type="entry name" value="P-loop_NTPase"/>
</dbReference>
<keyword evidence="8 10" id="KW-0472">Membrane</keyword>
<dbReference type="GO" id="GO:0140359">
    <property type="term" value="F:ABC-type transporter activity"/>
    <property type="evidence" value="ECO:0007669"/>
    <property type="project" value="InterPro"/>
</dbReference>
<feature type="transmembrane region" description="Helical" evidence="10">
    <location>
        <begin position="1198"/>
        <end position="1220"/>
    </location>
</feature>
<dbReference type="SUPFAM" id="SSF52540">
    <property type="entry name" value="P-loop containing nucleoside triphosphate hydrolases"/>
    <property type="match status" value="2"/>
</dbReference>
<evidence type="ECO:0000256" key="4">
    <source>
        <dbReference type="ARBA" id="ARBA00022692"/>
    </source>
</evidence>
<evidence type="ECO:0000256" key="5">
    <source>
        <dbReference type="ARBA" id="ARBA00022741"/>
    </source>
</evidence>
<dbReference type="GO" id="GO:0016020">
    <property type="term" value="C:membrane"/>
    <property type="evidence" value="ECO:0007669"/>
    <property type="project" value="UniProtKB-SubCell"/>
</dbReference>
<dbReference type="FunFam" id="3.40.50.300:FF:000054">
    <property type="entry name" value="ABC multidrug transporter atrF"/>
    <property type="match status" value="1"/>
</dbReference>
<feature type="compositionally biased region" description="Low complexity" evidence="9">
    <location>
        <begin position="14"/>
        <end position="23"/>
    </location>
</feature>
<sequence>MDSVDPQAIQELQRTLTQQSTTRHSSERLATVESKSSVYSTVVDHTTGIPTPTSQGSKGFDLEKQLQYYMQRHDEHSIQQRTLGVVFYDLNVQGLGSAASAQPTLGSVLNPLNVPEMVRLKRHPPVRSILSGFEGVVKPGEMLLVLGRPGAGCTTFLKTLANQHDEFHSVSGLLRYSTFTPDDIRKQFRGDVIYCPEDDVHFPTLTVQETLNFAAKTRTPDKGARVKGVTRQSYANSLTGLLETVFGLQHVKDTKVGDAAVRGVSGGERKRVSIAEALATRAKVGSWDNSTRGLDSSTALEFVRALRIATDNLHMTSIVSIYQASELLYSLFDKVCVIYEGRMVYFGPADTARAYFTEMGWEAPMRQTTADFLVSVTDPNGRSPRPGFEHRVPRSADEFAEWFRQTPLSLANRGEIFTYLTEMGHDIPRSLLETNQRSARSSRSTYVEKARITSAYVESARAEHARHTLERSSYTISVPMQVRAVIQRRIQIMKGSWLTLAVQITSYTFQGIIISTLFLRAPINTNAFFSRGGVLFFSLFFGALSAFSEMPALFSQRPIILRHQKAAMYHPFTEAIAFTLVDIPVTFTQAMLFSIVLYFIVQFQQSAGQFFTFFLFIFGSTLTMKGFFRAIASAFKKQASAISLAGICILALILYTGYAIPEPSMIPALRWIRDINPLRYAFEAVVANEFHTINGTCGTLVPRGPGYENITIANQVCATIGALPGEDFVDGNAFIKLSYGYSFQHIWRNFGIMSCFAVGFFILFNIFTEWNTIPADQRTVTLFKRGSSSVPASTPKADDEEHQSSNVQDVVELSRTPSTSEFSEKKPVVMSETFTWQHVSYTVPIGGGHAKKLLDDISGYVSPGKLTALMGASGAGKTTLLNVLAQRVDVGVVSGDILVNGHPLPRDFQAQTGYCQQSDTHVDRTTVREALEFSANLRQPRTVPGSEKKAYVNTCLKMCGLERYADAIVGSLGVELRKRTTIGVELAAKPRLLLFLDEPTSGLDSQSAWAIVSFLRSLAQQGQAILCTIHQPSSQLFEVFDRLLLLQKGGQTVYFGDLGPRCSTIIKYFEKNGARECGNQENPAEWMLEVVGAGATAESSIEWSRVWKMSAECARLKSDLLTIESEGRRSSASQSVIKDTYATSWAHQLYFLLKRGFICYWRNPSYLIAKFVLNIVAGLFVGFTFFKAGDSLQDTQNKIFAVFISMFLAAPLSNQVIGVFHDNRSVFEIRERPSRMYSVSALIVSLVLVEMPWNILGSFLYLFCWYWTVGFDSARAGYTWLTYGVVFPLYYTTLAHAVASMSPNHAIASIVFTTAFSFVVAFDGVLQPFRSLNWWKWMYRASPFTYLIEGLTAQAVGGKLVNCSPTEFVTIHPPDGQSCGEFMSSYISMAGGYLTNSDATSNCQFCEARTTDEYLLANFNLKYGLHWRDFGIFVAASLFNFSLIFLLFYIFRIRKRSVLRSIKDAFARSRNSH</sequence>
<keyword evidence="4 10" id="KW-0812">Transmembrane</keyword>
<dbReference type="PANTHER" id="PTHR19241">
    <property type="entry name" value="ATP-BINDING CASSETTE TRANSPORTER"/>
    <property type="match status" value="1"/>
</dbReference>
<dbReference type="InterPro" id="IPR017871">
    <property type="entry name" value="ABC_transporter-like_CS"/>
</dbReference>
<dbReference type="Pfam" id="PF06422">
    <property type="entry name" value="PDR_CDR"/>
    <property type="match status" value="1"/>
</dbReference>
<dbReference type="Gene3D" id="3.40.50.300">
    <property type="entry name" value="P-loop containing nucleotide triphosphate hydrolases"/>
    <property type="match status" value="2"/>
</dbReference>
<keyword evidence="5" id="KW-0547">Nucleotide-binding</keyword>
<dbReference type="Pfam" id="PF19055">
    <property type="entry name" value="ABC2_membrane_7"/>
    <property type="match status" value="1"/>
</dbReference>
<proteinExistence type="inferred from homology"/>
<dbReference type="CDD" id="cd03232">
    <property type="entry name" value="ABCG_PDR_domain2"/>
    <property type="match status" value="1"/>
</dbReference>
<evidence type="ECO:0000256" key="10">
    <source>
        <dbReference type="SAM" id="Phobius"/>
    </source>
</evidence>
<feature type="transmembrane region" description="Helical" evidence="10">
    <location>
        <begin position="746"/>
        <end position="768"/>
    </location>
</feature>
<dbReference type="FunCoup" id="A0A0H2RXX1">
    <property type="interactions" value="96"/>
</dbReference>
<feature type="transmembrane region" description="Helical" evidence="10">
    <location>
        <begin position="640"/>
        <end position="660"/>
    </location>
</feature>
<dbReference type="InParanoid" id="A0A0H2RXX1"/>
<feature type="transmembrane region" description="Helical" evidence="10">
    <location>
        <begin position="607"/>
        <end position="628"/>
    </location>
</feature>
<keyword evidence="7 10" id="KW-1133">Transmembrane helix</keyword>
<evidence type="ECO:0000313" key="13">
    <source>
        <dbReference type="Proteomes" id="UP000053477"/>
    </source>
</evidence>
<keyword evidence="6" id="KW-0067">ATP-binding</keyword>
<dbReference type="EMBL" id="KQ085945">
    <property type="protein sequence ID" value="KLO14358.1"/>
    <property type="molecule type" value="Genomic_DNA"/>
</dbReference>
<evidence type="ECO:0000256" key="7">
    <source>
        <dbReference type="ARBA" id="ARBA00022989"/>
    </source>
</evidence>
<feature type="domain" description="ABC transporter" evidence="11">
    <location>
        <begin position="834"/>
        <end position="1073"/>
    </location>
</feature>
<dbReference type="InterPro" id="IPR034003">
    <property type="entry name" value="ABCG_PDR_2"/>
</dbReference>
<dbReference type="InterPro" id="IPR034001">
    <property type="entry name" value="ABCG_PDR_1"/>
</dbReference>
<dbReference type="Pfam" id="PF01061">
    <property type="entry name" value="ABC2_membrane"/>
    <property type="match status" value="2"/>
</dbReference>
<feature type="transmembrane region" description="Helical" evidence="10">
    <location>
        <begin position="1280"/>
        <end position="1299"/>
    </location>
</feature>
<evidence type="ECO:0000256" key="3">
    <source>
        <dbReference type="ARBA" id="ARBA00022448"/>
    </source>
</evidence>
<dbReference type="Proteomes" id="UP000053477">
    <property type="component" value="Unassembled WGS sequence"/>
</dbReference>
<comment type="subcellular location">
    <subcellularLocation>
        <location evidence="1">Membrane</location>
        <topology evidence="1">Multi-pass membrane protein</topology>
    </subcellularLocation>
</comment>
<feature type="region of interest" description="Disordered" evidence="9">
    <location>
        <begin position="14"/>
        <end position="37"/>
    </location>
</feature>
<gene>
    <name evidence="12" type="ORF">SCHPADRAFT_826595</name>
</gene>
<keyword evidence="13" id="KW-1185">Reference proteome</keyword>
<dbReference type="InterPro" id="IPR029481">
    <property type="entry name" value="ABC_trans_N"/>
</dbReference>
<comment type="similarity">
    <text evidence="2">Belongs to the ABC transporter superfamily. ABCG family. PDR (TC 3.A.1.205) subfamily.</text>
</comment>
<dbReference type="GO" id="GO:0005524">
    <property type="term" value="F:ATP binding"/>
    <property type="evidence" value="ECO:0007669"/>
    <property type="project" value="UniProtKB-KW"/>
</dbReference>
<feature type="transmembrane region" description="Helical" evidence="10">
    <location>
        <begin position="1306"/>
        <end position="1329"/>
    </location>
</feature>
<feature type="transmembrane region" description="Helical" evidence="10">
    <location>
        <begin position="1241"/>
        <end position="1268"/>
    </location>
</feature>
<dbReference type="InterPro" id="IPR013525">
    <property type="entry name" value="ABC2_TM"/>
</dbReference>
<dbReference type="STRING" id="27342.A0A0H2RXX1"/>
<feature type="transmembrane region" description="Helical" evidence="10">
    <location>
        <begin position="497"/>
        <end position="521"/>
    </location>
</feature>
<feature type="transmembrane region" description="Helical" evidence="10">
    <location>
        <begin position="1167"/>
        <end position="1186"/>
    </location>
</feature>
<evidence type="ECO:0000256" key="8">
    <source>
        <dbReference type="ARBA" id="ARBA00023136"/>
    </source>
</evidence>
<dbReference type="InterPro" id="IPR010929">
    <property type="entry name" value="PDR_CDR_ABC"/>
</dbReference>
<dbReference type="Pfam" id="PF00005">
    <property type="entry name" value="ABC_tran"/>
    <property type="match status" value="2"/>
</dbReference>
<dbReference type="InterPro" id="IPR003593">
    <property type="entry name" value="AAA+_ATPase"/>
</dbReference>
<dbReference type="InterPro" id="IPR043926">
    <property type="entry name" value="ABCG_dom"/>
</dbReference>
<dbReference type="InterPro" id="IPR003439">
    <property type="entry name" value="ABC_transporter-like_ATP-bd"/>
</dbReference>
<dbReference type="PROSITE" id="PS00211">
    <property type="entry name" value="ABC_TRANSPORTER_1"/>
    <property type="match status" value="1"/>
</dbReference>
<evidence type="ECO:0000256" key="6">
    <source>
        <dbReference type="ARBA" id="ARBA00022840"/>
    </source>
</evidence>
<accession>A0A0H2RXX1</accession>
<evidence type="ECO:0000256" key="9">
    <source>
        <dbReference type="SAM" id="MobiDB-lite"/>
    </source>
</evidence>
<feature type="domain" description="ABC transporter" evidence="11">
    <location>
        <begin position="112"/>
        <end position="365"/>
    </location>
</feature>
<reference evidence="12 13" key="1">
    <citation type="submission" date="2015-04" db="EMBL/GenBank/DDBJ databases">
        <title>Complete genome sequence of Schizopora paradoxa KUC8140, a cosmopolitan wood degrader in East Asia.</title>
        <authorList>
            <consortium name="DOE Joint Genome Institute"/>
            <person name="Min B."/>
            <person name="Park H."/>
            <person name="Jang Y."/>
            <person name="Kim J.-J."/>
            <person name="Kim K.H."/>
            <person name="Pangilinan J."/>
            <person name="Lipzen A."/>
            <person name="Riley R."/>
            <person name="Grigoriev I.V."/>
            <person name="Spatafora J.W."/>
            <person name="Choi I.-G."/>
        </authorList>
    </citation>
    <scope>NUCLEOTIDE SEQUENCE [LARGE SCALE GENOMIC DNA]</scope>
    <source>
        <strain evidence="12 13">KUC8140</strain>
    </source>
</reference>
<feature type="transmembrane region" description="Helical" evidence="10">
    <location>
        <begin position="1430"/>
        <end position="1451"/>
    </location>
</feature>
<dbReference type="Pfam" id="PF14510">
    <property type="entry name" value="ABC_trans_N"/>
    <property type="match status" value="1"/>
</dbReference>
<evidence type="ECO:0000256" key="2">
    <source>
        <dbReference type="ARBA" id="ARBA00006012"/>
    </source>
</evidence>
<dbReference type="GO" id="GO:0016887">
    <property type="term" value="F:ATP hydrolysis activity"/>
    <property type="evidence" value="ECO:0007669"/>
    <property type="project" value="InterPro"/>
</dbReference>
<feature type="transmembrane region" description="Helical" evidence="10">
    <location>
        <begin position="575"/>
        <end position="601"/>
    </location>
</feature>
<evidence type="ECO:0000256" key="1">
    <source>
        <dbReference type="ARBA" id="ARBA00004141"/>
    </source>
</evidence>
<dbReference type="CDD" id="cd03233">
    <property type="entry name" value="ABCG_PDR_domain1"/>
    <property type="match status" value="1"/>
</dbReference>
<keyword evidence="3" id="KW-0813">Transport</keyword>
<dbReference type="SMART" id="SM00382">
    <property type="entry name" value="AAA"/>
    <property type="match status" value="2"/>
</dbReference>
<dbReference type="PROSITE" id="PS50893">
    <property type="entry name" value="ABC_TRANSPORTER_2"/>
    <property type="match status" value="2"/>
</dbReference>
<protein>
    <recommendedName>
        <fullName evidence="11">ABC transporter domain-containing protein</fullName>
    </recommendedName>
</protein>
<evidence type="ECO:0000313" key="12">
    <source>
        <dbReference type="EMBL" id="KLO14358.1"/>
    </source>
</evidence>
<name>A0A0H2RXX1_9AGAM</name>
<evidence type="ECO:0000259" key="11">
    <source>
        <dbReference type="PROSITE" id="PS50893"/>
    </source>
</evidence>
<organism evidence="12 13">
    <name type="scientific">Schizopora paradoxa</name>
    <dbReference type="NCBI Taxonomy" id="27342"/>
    <lineage>
        <taxon>Eukaryota</taxon>
        <taxon>Fungi</taxon>
        <taxon>Dikarya</taxon>
        <taxon>Basidiomycota</taxon>
        <taxon>Agaricomycotina</taxon>
        <taxon>Agaricomycetes</taxon>
        <taxon>Hymenochaetales</taxon>
        <taxon>Schizoporaceae</taxon>
        <taxon>Schizopora</taxon>
    </lineage>
</organism>
<feature type="transmembrane region" description="Helical" evidence="10">
    <location>
        <begin position="533"/>
        <end position="554"/>
    </location>
</feature>
<dbReference type="OrthoDB" id="245989at2759"/>